<keyword evidence="4" id="KW-1185">Reference proteome</keyword>
<evidence type="ECO:0000256" key="2">
    <source>
        <dbReference type="SAM" id="Phobius"/>
    </source>
</evidence>
<dbReference type="RefSeq" id="XP_018688790.1">
    <property type="nucleotide sequence ID" value="XM_018841902.1"/>
</dbReference>
<dbReference type="EMBL" id="LVYI01000011">
    <property type="protein sequence ID" value="OAP55423.1"/>
    <property type="molecule type" value="Genomic_DNA"/>
</dbReference>
<feature type="compositionally biased region" description="Low complexity" evidence="1">
    <location>
        <begin position="312"/>
        <end position="323"/>
    </location>
</feature>
<evidence type="ECO:0000313" key="4">
    <source>
        <dbReference type="Proteomes" id="UP000078343"/>
    </source>
</evidence>
<dbReference type="OrthoDB" id="4147308at2759"/>
<feature type="region of interest" description="Disordered" evidence="1">
    <location>
        <begin position="120"/>
        <end position="144"/>
    </location>
</feature>
<name>A0A178Z8C0_9EURO</name>
<feature type="region of interest" description="Disordered" evidence="1">
    <location>
        <begin position="270"/>
        <end position="349"/>
    </location>
</feature>
<dbReference type="Proteomes" id="UP000078343">
    <property type="component" value="Unassembled WGS sequence"/>
</dbReference>
<organism evidence="3 4">
    <name type="scientific">Fonsecaea erecta</name>
    <dbReference type="NCBI Taxonomy" id="1367422"/>
    <lineage>
        <taxon>Eukaryota</taxon>
        <taxon>Fungi</taxon>
        <taxon>Dikarya</taxon>
        <taxon>Ascomycota</taxon>
        <taxon>Pezizomycotina</taxon>
        <taxon>Eurotiomycetes</taxon>
        <taxon>Chaetothyriomycetidae</taxon>
        <taxon>Chaetothyriales</taxon>
        <taxon>Herpotrichiellaceae</taxon>
        <taxon>Fonsecaea</taxon>
    </lineage>
</organism>
<accession>A0A178Z8C0</accession>
<gene>
    <name evidence="3" type="ORF">AYL99_10396</name>
</gene>
<comment type="caution">
    <text evidence="3">The sequence shown here is derived from an EMBL/GenBank/DDBJ whole genome shotgun (WGS) entry which is preliminary data.</text>
</comment>
<evidence type="ECO:0000313" key="3">
    <source>
        <dbReference type="EMBL" id="OAP55423.1"/>
    </source>
</evidence>
<feature type="region of interest" description="Disordered" evidence="1">
    <location>
        <begin position="35"/>
        <end position="76"/>
    </location>
</feature>
<evidence type="ECO:0000256" key="1">
    <source>
        <dbReference type="SAM" id="MobiDB-lite"/>
    </source>
</evidence>
<dbReference type="AlphaFoldDB" id="A0A178Z8C0"/>
<keyword evidence="2" id="KW-0812">Transmembrane</keyword>
<proteinExistence type="predicted"/>
<keyword evidence="2" id="KW-0472">Membrane</keyword>
<keyword evidence="2" id="KW-1133">Transmembrane helix</keyword>
<sequence>MNEPAMISFFSVAGVILLFAGVAIWRTRRTSRMHIKANDTESENGGDPRHGNQGPSIRVGDAADVNGQADSQGGNWRWKKIIDTGSWAKVPNGVADQEEMRAIERRHEKPSQVLIPAPTAGVKAETSHQSGVEKRPRPQDVPSFENLGGYRFGGFTYGHDNMAALPVPASIEDHNPCRHSPGIAEVEAVPASSYPPARTADRASVESGHGARLTSYNGLPPMHLHRDDMMAALPIPKDHPLYQHHPVVHCSAPAEQDPDRRTPFEYERDSLVPAPLNPRRGKHNPDVDQNREPVSTTEPTPAAVLTWERPWSAHSRPASASRSTSRERSETRYSSFESPLRQHPPELSVGSRVEFRNEWPLTTETKLPVERYSIQSPKQPASVSDDRHQSYQRHRQYSSCDAAWTTVPLTPSSRSSGKPSRWSWTAEDFKVMGIRADNIV</sequence>
<dbReference type="GeneID" id="30014564"/>
<reference evidence="3 4" key="1">
    <citation type="submission" date="2016-04" db="EMBL/GenBank/DDBJ databases">
        <title>Draft genome of Fonsecaea erecta CBS 125763.</title>
        <authorList>
            <person name="Weiss V.A."/>
            <person name="Vicente V.A."/>
            <person name="Raittz R.T."/>
            <person name="Moreno L.F."/>
            <person name="De Souza E.M."/>
            <person name="Pedrosa F.O."/>
            <person name="Steffens M.B."/>
            <person name="Faoro H."/>
            <person name="Tadra-Sfeir M.Z."/>
            <person name="Najafzadeh M.J."/>
            <person name="Felipe M.S."/>
            <person name="Teixeira M."/>
            <person name="Sun J."/>
            <person name="Xi L."/>
            <person name="Gomes R."/>
            <person name="De Azevedo C.M."/>
            <person name="Salgado C.G."/>
            <person name="Da Silva M.B."/>
            <person name="Nascimento M.F."/>
            <person name="Queiroz-Telles F."/>
            <person name="Attili D.S."/>
            <person name="Gorbushina A."/>
        </authorList>
    </citation>
    <scope>NUCLEOTIDE SEQUENCE [LARGE SCALE GENOMIC DNA]</scope>
    <source>
        <strain evidence="3 4">CBS 125763</strain>
    </source>
</reference>
<protein>
    <submittedName>
        <fullName evidence="3">Uncharacterized protein</fullName>
    </submittedName>
</protein>
<feature type="transmembrane region" description="Helical" evidence="2">
    <location>
        <begin position="6"/>
        <end position="25"/>
    </location>
</feature>